<keyword evidence="13" id="KW-1185">Reference proteome</keyword>
<dbReference type="Gene3D" id="1.20.1070.10">
    <property type="entry name" value="Rhodopsin 7-helix transmembrane proteins"/>
    <property type="match status" value="1"/>
</dbReference>
<evidence type="ECO:0000313" key="13">
    <source>
        <dbReference type="Proteomes" id="UP000694863"/>
    </source>
</evidence>
<dbReference type="PANTHER" id="PTHR26452">
    <property type="entry name" value="OLFACTORY RECEPTOR"/>
    <property type="match status" value="1"/>
</dbReference>
<evidence type="ECO:0000256" key="8">
    <source>
        <dbReference type="ARBA" id="ARBA00023170"/>
    </source>
</evidence>
<accession>A0ABM0ID09</accession>
<dbReference type="SUPFAM" id="SSF81321">
    <property type="entry name" value="Family A G protein-coupled receptor-like"/>
    <property type="match status" value="1"/>
</dbReference>
<evidence type="ECO:0000256" key="10">
    <source>
        <dbReference type="RuleBase" id="RU000688"/>
    </source>
</evidence>
<dbReference type="Pfam" id="PF13853">
    <property type="entry name" value="7tm_4"/>
    <property type="match status" value="1"/>
</dbReference>
<sequence length="310" mass="34682">MNNFSSVTMFFLMGFSDVREIQILNAALFLLIYLAALLGNVLIITLTTKDPRLHMPMYFFLKNLSFLDLCLISITVPKSVANSLTDHNTISFLGCVSQVFFFFLLATTEVSLLTVMSYDRYIAICHPLRYETIMSHGACVQMAASSWASGGLNAILHTASTFSIPVCGSPNVQQFFCDVPQLLSLACSYNIVELVVIGLSLVLDFGCFVFIDISYIHIFSTVLRIPSKEGRSRAFSTCLPHLTVVTLFLFSGFFAYLRPLPKSPSSWDLLVSVFYTIVPPTMNPLIYSLRNKDMKMALKKMLKDCNRPSD</sequence>
<evidence type="ECO:0000256" key="6">
    <source>
        <dbReference type="ARBA" id="ARBA00023040"/>
    </source>
</evidence>
<dbReference type="PRINTS" id="PR00245">
    <property type="entry name" value="OLFACTORYR"/>
</dbReference>
<keyword evidence="6 10" id="KW-0297">G-protein coupled receptor</keyword>
<feature type="transmembrane region" description="Helical" evidence="11">
    <location>
        <begin position="57"/>
        <end position="76"/>
    </location>
</feature>
<evidence type="ECO:0000259" key="12">
    <source>
        <dbReference type="PROSITE" id="PS50262"/>
    </source>
</evidence>
<protein>
    <recommendedName>
        <fullName evidence="11">Olfactory receptor</fullName>
    </recommendedName>
</protein>
<evidence type="ECO:0000256" key="11">
    <source>
        <dbReference type="RuleBase" id="RU363047"/>
    </source>
</evidence>
<feature type="transmembrane region" description="Helical" evidence="11">
    <location>
        <begin position="234"/>
        <end position="257"/>
    </location>
</feature>
<evidence type="ECO:0000256" key="4">
    <source>
        <dbReference type="ARBA" id="ARBA00022725"/>
    </source>
</evidence>
<comment type="similarity">
    <text evidence="10">Belongs to the G-protein coupled receptor 1 family.</text>
</comment>
<evidence type="ECO:0000256" key="5">
    <source>
        <dbReference type="ARBA" id="ARBA00022989"/>
    </source>
</evidence>
<evidence type="ECO:0000313" key="14">
    <source>
        <dbReference type="RefSeq" id="XP_004697300.1"/>
    </source>
</evidence>
<dbReference type="InterPro" id="IPR000725">
    <property type="entry name" value="Olfact_rcpt"/>
</dbReference>
<keyword evidence="2 11" id="KW-1003">Cell membrane</keyword>
<evidence type="ECO:0000256" key="1">
    <source>
        <dbReference type="ARBA" id="ARBA00004651"/>
    </source>
</evidence>
<keyword evidence="11" id="KW-0716">Sensory transduction</keyword>
<dbReference type="InterPro" id="IPR050516">
    <property type="entry name" value="Olfactory_GPCR"/>
</dbReference>
<keyword evidence="3 10" id="KW-0812">Transmembrane</keyword>
<evidence type="ECO:0000256" key="9">
    <source>
        <dbReference type="ARBA" id="ARBA00023224"/>
    </source>
</evidence>
<comment type="subcellular location">
    <subcellularLocation>
        <location evidence="1 11">Cell membrane</location>
        <topology evidence="1 11">Multi-pass membrane protein</topology>
    </subcellularLocation>
</comment>
<keyword evidence="7 11" id="KW-0472">Membrane</keyword>
<keyword evidence="4 11" id="KW-0552">Olfaction</keyword>
<name>A0ABM0ID09_ECHTE</name>
<dbReference type="PROSITE" id="PS00237">
    <property type="entry name" value="G_PROTEIN_RECEP_F1_1"/>
    <property type="match status" value="1"/>
</dbReference>
<evidence type="ECO:0000256" key="3">
    <source>
        <dbReference type="ARBA" id="ARBA00022692"/>
    </source>
</evidence>
<dbReference type="GeneID" id="101646622"/>
<evidence type="ECO:0000256" key="2">
    <source>
        <dbReference type="ARBA" id="ARBA00022475"/>
    </source>
</evidence>
<feature type="transmembrane region" description="Helical" evidence="11">
    <location>
        <begin position="191"/>
        <end position="213"/>
    </location>
</feature>
<dbReference type="InterPro" id="IPR017452">
    <property type="entry name" value="GPCR_Rhodpsn_7TM"/>
</dbReference>
<keyword evidence="8 10" id="KW-0675">Receptor</keyword>
<evidence type="ECO:0000256" key="7">
    <source>
        <dbReference type="ARBA" id="ARBA00023136"/>
    </source>
</evidence>
<feature type="transmembrane region" description="Helical" evidence="11">
    <location>
        <begin position="88"/>
        <end position="106"/>
    </location>
</feature>
<feature type="transmembrane region" description="Helical" evidence="11">
    <location>
        <begin position="21"/>
        <end position="45"/>
    </location>
</feature>
<keyword evidence="9 10" id="KW-0807">Transducer</keyword>
<gene>
    <name evidence="14" type="primary">LOC101646622</name>
</gene>
<dbReference type="RefSeq" id="XP_004697300.1">
    <property type="nucleotide sequence ID" value="XM_004697243.2"/>
</dbReference>
<dbReference type="Proteomes" id="UP000694863">
    <property type="component" value="Unplaced"/>
</dbReference>
<dbReference type="PROSITE" id="PS50262">
    <property type="entry name" value="G_PROTEIN_RECEP_F1_2"/>
    <property type="match status" value="1"/>
</dbReference>
<organism evidence="13 14">
    <name type="scientific">Echinops telfairi</name>
    <name type="common">Lesser hedgehog tenrec</name>
    <dbReference type="NCBI Taxonomy" id="9371"/>
    <lineage>
        <taxon>Eukaryota</taxon>
        <taxon>Metazoa</taxon>
        <taxon>Chordata</taxon>
        <taxon>Craniata</taxon>
        <taxon>Vertebrata</taxon>
        <taxon>Euteleostomi</taxon>
        <taxon>Mammalia</taxon>
        <taxon>Eutheria</taxon>
        <taxon>Afrotheria</taxon>
        <taxon>Tenrecidae</taxon>
        <taxon>Tenrecinae</taxon>
        <taxon>Echinops</taxon>
    </lineage>
</organism>
<dbReference type="CDD" id="cd15227">
    <property type="entry name" value="7tmA_OR14-like"/>
    <property type="match status" value="1"/>
</dbReference>
<feature type="domain" description="G-protein coupled receptors family 1 profile" evidence="12">
    <location>
        <begin position="39"/>
        <end position="287"/>
    </location>
</feature>
<keyword evidence="5 11" id="KW-1133">Transmembrane helix</keyword>
<proteinExistence type="inferred from homology"/>
<dbReference type="PRINTS" id="PR00237">
    <property type="entry name" value="GPCRRHODOPSN"/>
</dbReference>
<feature type="transmembrane region" description="Helical" evidence="11">
    <location>
        <begin position="269"/>
        <end position="289"/>
    </location>
</feature>
<reference evidence="14" key="1">
    <citation type="submission" date="2025-08" db="UniProtKB">
        <authorList>
            <consortium name="RefSeq"/>
        </authorList>
    </citation>
    <scope>IDENTIFICATION</scope>
</reference>
<dbReference type="InterPro" id="IPR000276">
    <property type="entry name" value="GPCR_Rhodpsn"/>
</dbReference>